<dbReference type="NCBIfam" id="TIGR00126">
    <property type="entry name" value="deoC"/>
    <property type="match status" value="1"/>
</dbReference>
<dbReference type="GO" id="GO:0004139">
    <property type="term" value="F:deoxyribose-phosphate aldolase activity"/>
    <property type="evidence" value="ECO:0007669"/>
    <property type="project" value="UniProtKB-UniRule"/>
</dbReference>
<evidence type="ECO:0000313" key="5">
    <source>
        <dbReference type="Proteomes" id="UP000290013"/>
    </source>
</evidence>
<dbReference type="RefSeq" id="WP_130914841.1">
    <property type="nucleotide sequence ID" value="NZ_LR215974.1"/>
</dbReference>
<keyword evidence="1" id="KW-0963">Cytoplasm</keyword>
<dbReference type="AlphaFoldDB" id="A0A4V6IDT2"/>
<dbReference type="InterPro" id="IPR011343">
    <property type="entry name" value="DeoC"/>
</dbReference>
<organism evidence="4 5">
    <name type="scientific">Chryseobacterium taihuense</name>
    <dbReference type="NCBI Taxonomy" id="1141221"/>
    <lineage>
        <taxon>Bacteria</taxon>
        <taxon>Pseudomonadati</taxon>
        <taxon>Bacteroidota</taxon>
        <taxon>Flavobacteriia</taxon>
        <taxon>Flavobacteriales</taxon>
        <taxon>Weeksellaceae</taxon>
        <taxon>Chryseobacterium group</taxon>
        <taxon>Chryseobacterium</taxon>
    </lineage>
</organism>
<dbReference type="EMBL" id="LR215974">
    <property type="protein sequence ID" value="VFB04644.1"/>
    <property type="molecule type" value="Genomic_DNA"/>
</dbReference>
<proteinExistence type="predicted"/>
<dbReference type="GO" id="GO:0016052">
    <property type="term" value="P:carbohydrate catabolic process"/>
    <property type="evidence" value="ECO:0007669"/>
    <property type="project" value="TreeGrafter"/>
</dbReference>
<dbReference type="SMART" id="SM01133">
    <property type="entry name" value="DeoC"/>
    <property type="match status" value="1"/>
</dbReference>
<evidence type="ECO:0000256" key="2">
    <source>
        <dbReference type="ARBA" id="ARBA00023270"/>
    </source>
</evidence>
<dbReference type="Gene3D" id="3.20.20.70">
    <property type="entry name" value="Aldolase class I"/>
    <property type="match status" value="1"/>
</dbReference>
<dbReference type="InterPro" id="IPR013785">
    <property type="entry name" value="Aldolase_TIM"/>
</dbReference>
<evidence type="ECO:0000256" key="3">
    <source>
        <dbReference type="NCBIfam" id="TIGR00126"/>
    </source>
</evidence>
<gene>
    <name evidence="4" type="primary">deoC</name>
    <name evidence="4" type="ORF">NCTC12078_02680</name>
</gene>
<dbReference type="PANTHER" id="PTHR10889:SF1">
    <property type="entry name" value="DEOXYRIBOSE-PHOSPHATE ALDOLASE"/>
    <property type="match status" value="1"/>
</dbReference>
<reference evidence="4 5" key="1">
    <citation type="submission" date="2019-02" db="EMBL/GenBank/DDBJ databases">
        <authorList>
            <consortium name="Pathogen Informatics"/>
        </authorList>
    </citation>
    <scope>NUCLEOTIDE SEQUENCE [LARGE SCALE GENOMIC DNA]</scope>
    <source>
        <strain evidence="4 5">3012STDY6944375</strain>
    </source>
</reference>
<dbReference type="InterPro" id="IPR002915">
    <property type="entry name" value="DeoC/FbaB/LacD_aldolase"/>
</dbReference>
<dbReference type="GO" id="GO:0005737">
    <property type="term" value="C:cytoplasm"/>
    <property type="evidence" value="ECO:0007669"/>
    <property type="project" value="InterPro"/>
</dbReference>
<keyword evidence="2" id="KW-0704">Schiff base</keyword>
<dbReference type="PANTHER" id="PTHR10889">
    <property type="entry name" value="DEOXYRIBOSE-PHOSPHATE ALDOLASE"/>
    <property type="match status" value="1"/>
</dbReference>
<dbReference type="Proteomes" id="UP000290013">
    <property type="component" value="Chromosome"/>
</dbReference>
<dbReference type="EC" id="4.1.2.4" evidence="3"/>
<protein>
    <recommendedName>
        <fullName evidence="3">Deoxyribose-phosphate aldolase</fullName>
        <ecNumber evidence="3">4.1.2.4</ecNumber>
    </recommendedName>
</protein>
<dbReference type="KEGG" id="ctai:NCTC12078_02680"/>
<dbReference type="PIRSF" id="PIRSF001357">
    <property type="entry name" value="DeoC"/>
    <property type="match status" value="1"/>
</dbReference>
<dbReference type="GO" id="GO:0009264">
    <property type="term" value="P:deoxyribonucleotide catabolic process"/>
    <property type="evidence" value="ECO:0007669"/>
    <property type="project" value="UniProtKB-UniRule"/>
</dbReference>
<keyword evidence="4" id="KW-0456">Lyase</keyword>
<sequence length="248" mass="27523">MNIAQYLDSTYLKTSNQSGLSEDETLQQVKKLTQEAIDHHIFAVMIRPDYVAEVKKMISENHSQLVVGTVIGFHEGNSPMEEKLTEAAKAIENGADELDFVINYRAYLNGDISSVENEFISCTQLCFKHNKIAKWIIEIAALNNEQVADLTKKISEWAETNFPENYLKKIFIKSSTGFFETNDGKPNGATFEGIKIMLKNAGKLPVKAAGGVRTKKDAETMIELGVKRIGTSSALSLLSDTSSSEKDY</sequence>
<name>A0A4V6IDT2_9FLAO</name>
<dbReference type="SUPFAM" id="SSF51569">
    <property type="entry name" value="Aldolase"/>
    <property type="match status" value="1"/>
</dbReference>
<evidence type="ECO:0000256" key="1">
    <source>
        <dbReference type="ARBA" id="ARBA00022490"/>
    </source>
</evidence>
<dbReference type="Pfam" id="PF01791">
    <property type="entry name" value="DeoC"/>
    <property type="match status" value="1"/>
</dbReference>
<evidence type="ECO:0000313" key="4">
    <source>
        <dbReference type="EMBL" id="VFB04644.1"/>
    </source>
</evidence>
<accession>A0A4V6IDT2</accession>